<dbReference type="Pfam" id="PF01638">
    <property type="entry name" value="HxlR"/>
    <property type="match status" value="1"/>
</dbReference>
<evidence type="ECO:0000256" key="2">
    <source>
        <dbReference type="ARBA" id="ARBA00023125"/>
    </source>
</evidence>
<dbReference type="InterPro" id="IPR002577">
    <property type="entry name" value="HTH_HxlR"/>
</dbReference>
<keyword evidence="1" id="KW-0805">Transcription regulation</keyword>
<dbReference type="InterPro" id="IPR036390">
    <property type="entry name" value="WH_DNA-bd_sf"/>
</dbReference>
<organism evidence="5 6">
    <name type="scientific">Nonomuraea polychroma</name>
    <dbReference type="NCBI Taxonomy" id="46176"/>
    <lineage>
        <taxon>Bacteria</taxon>
        <taxon>Bacillati</taxon>
        <taxon>Actinomycetota</taxon>
        <taxon>Actinomycetes</taxon>
        <taxon>Streptosporangiales</taxon>
        <taxon>Streptosporangiaceae</taxon>
        <taxon>Nonomuraea</taxon>
    </lineage>
</organism>
<dbReference type="PROSITE" id="PS51118">
    <property type="entry name" value="HTH_HXLR"/>
    <property type="match status" value="1"/>
</dbReference>
<dbReference type="GO" id="GO:0003677">
    <property type="term" value="F:DNA binding"/>
    <property type="evidence" value="ECO:0007669"/>
    <property type="project" value="UniProtKB-KW"/>
</dbReference>
<dbReference type="PANTHER" id="PTHR33204">
    <property type="entry name" value="TRANSCRIPTIONAL REGULATOR, MARR FAMILY"/>
    <property type="match status" value="1"/>
</dbReference>
<dbReference type="InterPro" id="IPR036388">
    <property type="entry name" value="WH-like_DNA-bd_sf"/>
</dbReference>
<evidence type="ECO:0000256" key="1">
    <source>
        <dbReference type="ARBA" id="ARBA00023015"/>
    </source>
</evidence>
<dbReference type="Gene3D" id="1.10.10.10">
    <property type="entry name" value="Winged helix-like DNA-binding domain superfamily/Winged helix DNA-binding domain"/>
    <property type="match status" value="1"/>
</dbReference>
<evidence type="ECO:0000313" key="5">
    <source>
        <dbReference type="EMBL" id="RVX43426.1"/>
    </source>
</evidence>
<sequence length="198" mass="22427">MRPMALGKNYDGQDCSLAKALEVIGERWTLLVVRDAMYGVRRFGDFQAHLDIPRAVLSQRLATLVAAGVLDRRRYQDAPPRDEYVLTPMGRELWPPVLALTQWGERHLAAHGPRRLYHHVTCRARLDPQSGCPACRRSVPLEEVEVRPGPGLRHDTREDLVSLALRTPHRMLAPIPDKIIRETLEGRSHELGGDRVRG</sequence>
<keyword evidence="2" id="KW-0238">DNA-binding</keyword>
<protein>
    <submittedName>
        <fullName evidence="5">HxlR family transcriptional regulator</fullName>
    </submittedName>
</protein>
<keyword evidence="3" id="KW-0804">Transcription</keyword>
<dbReference type="PANTHER" id="PTHR33204:SF18">
    <property type="entry name" value="TRANSCRIPTIONAL REGULATORY PROTEIN"/>
    <property type="match status" value="1"/>
</dbReference>
<accession>A0A438MCJ6</accession>
<evidence type="ECO:0000256" key="3">
    <source>
        <dbReference type="ARBA" id="ARBA00023163"/>
    </source>
</evidence>
<proteinExistence type="predicted"/>
<evidence type="ECO:0000259" key="4">
    <source>
        <dbReference type="PROSITE" id="PS51118"/>
    </source>
</evidence>
<name>A0A438MCJ6_9ACTN</name>
<dbReference type="Proteomes" id="UP000284824">
    <property type="component" value="Unassembled WGS sequence"/>
</dbReference>
<dbReference type="EMBL" id="SAUN01000001">
    <property type="protein sequence ID" value="RVX43426.1"/>
    <property type="molecule type" value="Genomic_DNA"/>
</dbReference>
<gene>
    <name evidence="5" type="ORF">EDD27_6108</name>
</gene>
<dbReference type="AlphaFoldDB" id="A0A438MCJ6"/>
<evidence type="ECO:0000313" key="6">
    <source>
        <dbReference type="Proteomes" id="UP000284824"/>
    </source>
</evidence>
<keyword evidence="6" id="KW-1185">Reference proteome</keyword>
<reference evidence="5 6" key="1">
    <citation type="submission" date="2019-01" db="EMBL/GenBank/DDBJ databases">
        <title>Sequencing the genomes of 1000 actinobacteria strains.</title>
        <authorList>
            <person name="Klenk H.-P."/>
        </authorList>
    </citation>
    <scope>NUCLEOTIDE SEQUENCE [LARGE SCALE GENOMIC DNA]</scope>
    <source>
        <strain evidence="5 6">DSM 43925</strain>
    </source>
</reference>
<feature type="domain" description="HTH hxlR-type" evidence="4">
    <location>
        <begin position="15"/>
        <end position="112"/>
    </location>
</feature>
<comment type="caution">
    <text evidence="5">The sequence shown here is derived from an EMBL/GenBank/DDBJ whole genome shotgun (WGS) entry which is preliminary data.</text>
</comment>
<dbReference type="SUPFAM" id="SSF46785">
    <property type="entry name" value="Winged helix' DNA-binding domain"/>
    <property type="match status" value="1"/>
</dbReference>